<evidence type="ECO:0000313" key="2">
    <source>
        <dbReference type="Proteomes" id="UP000680045"/>
    </source>
</evidence>
<dbReference type="Proteomes" id="UP000680045">
    <property type="component" value="Unassembled WGS sequence"/>
</dbReference>
<dbReference type="EMBL" id="JAGTPW010000009">
    <property type="protein sequence ID" value="MBR8644482.1"/>
    <property type="molecule type" value="Genomic_DNA"/>
</dbReference>
<gene>
    <name evidence="1" type="ORF">KEH51_07385</name>
</gene>
<comment type="caution">
    <text evidence="1">The sequence shown here is derived from an EMBL/GenBank/DDBJ whole genome shotgun (WGS) entry which is preliminary data.</text>
</comment>
<proteinExistence type="predicted"/>
<evidence type="ECO:0000313" key="1">
    <source>
        <dbReference type="EMBL" id="MBR8644482.1"/>
    </source>
</evidence>
<name>A0A941FQ67_9BACI</name>
<accession>A0A941FQ67</accession>
<reference evidence="1" key="1">
    <citation type="submission" date="2021-04" db="EMBL/GenBank/DDBJ databases">
        <title>Whole genome sequencing of Enterococci isolates from hospitalized patients.</title>
        <authorList>
            <person name="Ogoti B.M."/>
            <person name="Onyambu F.G."/>
        </authorList>
    </citation>
    <scope>NUCLEOTIDE SEQUENCE</scope>
    <source>
        <strain evidence="1">242</strain>
    </source>
</reference>
<sequence length="69" mass="7209">MTIHEEVKGTAADQLVHKGRAIAEVDLEAAPIGGETGKRGRREEQALVGRISSFSGAGREIDHAAVSGN</sequence>
<dbReference type="AlphaFoldDB" id="A0A941FQ67"/>
<organism evidence="1 2">
    <name type="scientific">Peribacillus frigoritolerans</name>
    <dbReference type="NCBI Taxonomy" id="450367"/>
    <lineage>
        <taxon>Bacteria</taxon>
        <taxon>Bacillati</taxon>
        <taxon>Bacillota</taxon>
        <taxon>Bacilli</taxon>
        <taxon>Bacillales</taxon>
        <taxon>Bacillaceae</taxon>
        <taxon>Peribacillus</taxon>
    </lineage>
</organism>
<protein>
    <submittedName>
        <fullName evidence="1">Uncharacterized protein</fullName>
    </submittedName>
</protein>